<dbReference type="Gene3D" id="3.40.50.300">
    <property type="entry name" value="P-loop containing nucleotide triphosphate hydrolases"/>
    <property type="match status" value="1"/>
</dbReference>
<reference evidence="9 10" key="1">
    <citation type="submission" date="2019-03" db="EMBL/GenBank/DDBJ databases">
        <authorList>
            <person name="Nijsse B."/>
        </authorList>
    </citation>
    <scope>NUCLEOTIDE SEQUENCE [LARGE SCALE GENOMIC DNA]</scope>
    <source>
        <strain evidence="9">Desulfoluna butyratoxydans MSL71</strain>
    </source>
</reference>
<dbReference type="InterPro" id="IPR050388">
    <property type="entry name" value="ABC_Ni/Peptide_Import"/>
</dbReference>
<dbReference type="InterPro" id="IPR027417">
    <property type="entry name" value="P-loop_NTPase"/>
</dbReference>
<dbReference type="GO" id="GO:0005886">
    <property type="term" value="C:plasma membrane"/>
    <property type="evidence" value="ECO:0007669"/>
    <property type="project" value="UniProtKB-SubCell"/>
</dbReference>
<evidence type="ECO:0000256" key="6">
    <source>
        <dbReference type="ARBA" id="ARBA00022840"/>
    </source>
</evidence>
<comment type="subcellular location">
    <subcellularLocation>
        <location evidence="1">Cell inner membrane</location>
        <topology evidence="1">Peripheral membrane protein</topology>
    </subcellularLocation>
</comment>
<dbReference type="PROSITE" id="PS50893">
    <property type="entry name" value="ABC_TRANSPORTER_2"/>
    <property type="match status" value="1"/>
</dbReference>
<dbReference type="InterPro" id="IPR017871">
    <property type="entry name" value="ABC_transporter-like_CS"/>
</dbReference>
<dbReference type="Pfam" id="PF00005">
    <property type="entry name" value="ABC_tran"/>
    <property type="match status" value="1"/>
</dbReference>
<keyword evidence="4" id="KW-1003">Cell membrane</keyword>
<comment type="similarity">
    <text evidence="2">Belongs to the ABC transporter superfamily.</text>
</comment>
<dbReference type="AlphaFoldDB" id="A0A4U8YZ10"/>
<evidence type="ECO:0000313" key="10">
    <source>
        <dbReference type="Proteomes" id="UP000507962"/>
    </source>
</evidence>
<dbReference type="Pfam" id="PF08352">
    <property type="entry name" value="oligo_HPY"/>
    <property type="match status" value="1"/>
</dbReference>
<keyword evidence="5" id="KW-0547">Nucleotide-binding</keyword>
<keyword evidence="6" id="KW-0067">ATP-binding</keyword>
<dbReference type="GO" id="GO:0015833">
    <property type="term" value="P:peptide transport"/>
    <property type="evidence" value="ECO:0007669"/>
    <property type="project" value="InterPro"/>
</dbReference>
<organism evidence="9 10">
    <name type="scientific">Desulfoluna butyratoxydans</name>
    <dbReference type="NCBI Taxonomy" id="231438"/>
    <lineage>
        <taxon>Bacteria</taxon>
        <taxon>Pseudomonadati</taxon>
        <taxon>Thermodesulfobacteriota</taxon>
        <taxon>Desulfobacteria</taxon>
        <taxon>Desulfobacterales</taxon>
        <taxon>Desulfolunaceae</taxon>
        <taxon>Desulfoluna</taxon>
    </lineage>
</organism>
<proteinExistence type="inferred from homology"/>
<feature type="domain" description="ABC transporter" evidence="8">
    <location>
        <begin position="7"/>
        <end position="258"/>
    </location>
</feature>
<protein>
    <submittedName>
        <fullName evidence="9">Abc transporter-like</fullName>
    </submittedName>
</protein>
<dbReference type="PANTHER" id="PTHR43297:SF2">
    <property type="entry name" value="DIPEPTIDE TRANSPORT ATP-BINDING PROTEIN DPPD"/>
    <property type="match status" value="1"/>
</dbReference>
<evidence type="ECO:0000256" key="5">
    <source>
        <dbReference type="ARBA" id="ARBA00022741"/>
    </source>
</evidence>
<dbReference type="RefSeq" id="WP_180145324.1">
    <property type="nucleotide sequence ID" value="NZ_CAADHO010000011.1"/>
</dbReference>
<dbReference type="NCBIfam" id="TIGR01727">
    <property type="entry name" value="oligo_HPY"/>
    <property type="match status" value="1"/>
</dbReference>
<evidence type="ECO:0000256" key="7">
    <source>
        <dbReference type="ARBA" id="ARBA00023136"/>
    </source>
</evidence>
<keyword evidence="3" id="KW-0813">Transport</keyword>
<dbReference type="GO" id="GO:0016887">
    <property type="term" value="F:ATP hydrolysis activity"/>
    <property type="evidence" value="ECO:0007669"/>
    <property type="project" value="InterPro"/>
</dbReference>
<dbReference type="InterPro" id="IPR013563">
    <property type="entry name" value="Oligopep_ABC_C"/>
</dbReference>
<dbReference type="EMBL" id="CAADHO010000011">
    <property type="protein sequence ID" value="VFQ46823.1"/>
    <property type="molecule type" value="Genomic_DNA"/>
</dbReference>
<dbReference type="PROSITE" id="PS00211">
    <property type="entry name" value="ABC_TRANSPORTER_1"/>
    <property type="match status" value="1"/>
</dbReference>
<evidence type="ECO:0000256" key="1">
    <source>
        <dbReference type="ARBA" id="ARBA00004417"/>
    </source>
</evidence>
<dbReference type="Proteomes" id="UP000507962">
    <property type="component" value="Unassembled WGS sequence"/>
</dbReference>
<dbReference type="PANTHER" id="PTHR43297">
    <property type="entry name" value="OLIGOPEPTIDE TRANSPORT ATP-BINDING PROTEIN APPD"/>
    <property type="match status" value="1"/>
</dbReference>
<keyword evidence="10" id="KW-1185">Reference proteome</keyword>
<accession>A0A4U8YZ10</accession>
<evidence type="ECO:0000256" key="4">
    <source>
        <dbReference type="ARBA" id="ARBA00022475"/>
    </source>
</evidence>
<evidence type="ECO:0000259" key="8">
    <source>
        <dbReference type="PROSITE" id="PS50893"/>
    </source>
</evidence>
<sequence>MQNDYLLEVKNLTTRFHTQRGVAHAVNGVSFGMYPGEILGVVGESGCGKSVTAQSIMRLIPEPPGRIESGEILYDGKDIVGLSARQMRKIRGDRISMIFQEPMTSLNPVKTVGRQIGEVYALHRGVSKRESMNKAVEMLEKVQVPEPARRVKEYPHQLSGGMRQRVMIAMALACDPEILIADEPTTALDVTVQAQIMDLMLKLQAMQKTAIMMITHDLGIIAEMANRVIVMYAGRIVESAPTRTLFRETGHPYTKGLMNSVPVIGTKDADGNSRLTEITGMVPSLYDLPKGCSFALRCPHRSERCDAELPPLFQVSPDHAVRCWLCESTGAKGAAA</sequence>
<dbReference type="InterPro" id="IPR003593">
    <property type="entry name" value="AAA+_ATPase"/>
</dbReference>
<dbReference type="SMART" id="SM00382">
    <property type="entry name" value="AAA"/>
    <property type="match status" value="1"/>
</dbReference>
<evidence type="ECO:0000256" key="2">
    <source>
        <dbReference type="ARBA" id="ARBA00005417"/>
    </source>
</evidence>
<evidence type="ECO:0000256" key="3">
    <source>
        <dbReference type="ARBA" id="ARBA00022448"/>
    </source>
</evidence>
<evidence type="ECO:0000313" key="9">
    <source>
        <dbReference type="EMBL" id="VFQ46823.1"/>
    </source>
</evidence>
<dbReference type="FunFam" id="3.40.50.300:FF:000016">
    <property type="entry name" value="Oligopeptide ABC transporter ATP-binding component"/>
    <property type="match status" value="1"/>
</dbReference>
<dbReference type="GO" id="GO:0005524">
    <property type="term" value="F:ATP binding"/>
    <property type="evidence" value="ECO:0007669"/>
    <property type="project" value="UniProtKB-KW"/>
</dbReference>
<name>A0A4U8YZ10_9BACT</name>
<dbReference type="InterPro" id="IPR003439">
    <property type="entry name" value="ABC_transporter-like_ATP-bd"/>
</dbReference>
<keyword evidence="7" id="KW-0472">Membrane</keyword>
<dbReference type="CDD" id="cd03257">
    <property type="entry name" value="ABC_NikE_OppD_transporters"/>
    <property type="match status" value="1"/>
</dbReference>
<dbReference type="SUPFAM" id="SSF52540">
    <property type="entry name" value="P-loop containing nucleoside triphosphate hydrolases"/>
    <property type="match status" value="1"/>
</dbReference>
<gene>
    <name evidence="9" type="ORF">MSL71_44990</name>
</gene>